<gene>
    <name evidence="3" type="ORF">C0Z18_17960</name>
</gene>
<keyword evidence="1 2" id="KW-0732">Signal</keyword>
<evidence type="ECO:0000313" key="3">
    <source>
        <dbReference type="EMBL" id="PMS18121.1"/>
    </source>
</evidence>
<feature type="signal peptide" evidence="2">
    <location>
        <begin position="1"/>
        <end position="22"/>
    </location>
</feature>
<dbReference type="RefSeq" id="WP_102646776.1">
    <property type="nucleotide sequence ID" value="NZ_PNYA01000016.1"/>
</dbReference>
<evidence type="ECO:0000256" key="1">
    <source>
        <dbReference type="ARBA" id="ARBA00022729"/>
    </source>
</evidence>
<keyword evidence="4" id="KW-1185">Reference proteome</keyword>
<dbReference type="Pfam" id="PF13416">
    <property type="entry name" value="SBP_bac_8"/>
    <property type="match status" value="1"/>
</dbReference>
<comment type="caution">
    <text evidence="3">The sequence shown here is derived from an EMBL/GenBank/DDBJ whole genome shotgun (WGS) entry which is preliminary data.</text>
</comment>
<organism evidence="3 4">
    <name type="scientific">Trinickia dabaoshanensis</name>
    <dbReference type="NCBI Taxonomy" id="564714"/>
    <lineage>
        <taxon>Bacteria</taxon>
        <taxon>Pseudomonadati</taxon>
        <taxon>Pseudomonadota</taxon>
        <taxon>Betaproteobacteria</taxon>
        <taxon>Burkholderiales</taxon>
        <taxon>Burkholderiaceae</taxon>
        <taxon>Trinickia</taxon>
    </lineage>
</organism>
<dbReference type="OrthoDB" id="8874923at2"/>
<dbReference type="Gene3D" id="3.40.190.10">
    <property type="entry name" value="Periplasmic binding protein-like II"/>
    <property type="match status" value="2"/>
</dbReference>
<evidence type="ECO:0000256" key="2">
    <source>
        <dbReference type="SAM" id="SignalP"/>
    </source>
</evidence>
<dbReference type="SUPFAM" id="SSF53850">
    <property type="entry name" value="Periplasmic binding protein-like II"/>
    <property type="match status" value="1"/>
</dbReference>
<dbReference type="InterPro" id="IPR006059">
    <property type="entry name" value="SBP"/>
</dbReference>
<dbReference type="PANTHER" id="PTHR30222:SF2">
    <property type="entry name" value="ABC TRANSPORTER SUBSTRATE-BINDING PROTEIN"/>
    <property type="match status" value="1"/>
</dbReference>
<dbReference type="EMBL" id="PNYA01000016">
    <property type="protein sequence ID" value="PMS18121.1"/>
    <property type="molecule type" value="Genomic_DNA"/>
</dbReference>
<reference evidence="3 4" key="1">
    <citation type="submission" date="2018-01" db="EMBL/GenBank/DDBJ databases">
        <title>Whole genome analyses suggest that Burkholderia sensu lato contains two further novel genera in the rhizoxinica-symbiotica group Mycetohabitans gen. nov., and Trinickia gen. nov.: implications for the evolution of diazotrophy and nodulation in the Burkholderiaceae.</title>
        <authorList>
            <person name="Estrada-de los Santos P."/>
            <person name="Palmer M."/>
            <person name="Chavez-Ramirez B."/>
            <person name="Beukes C."/>
            <person name="Steenkamp E.T."/>
            <person name="Hirsch A.M."/>
            <person name="Manyaka P."/>
            <person name="Maluk M."/>
            <person name="Lafos M."/>
            <person name="Crook M."/>
            <person name="Gross E."/>
            <person name="Simon M.F."/>
            <person name="Bueno dos Reis Junior F."/>
            <person name="Poole P.S."/>
            <person name="Venter S.N."/>
            <person name="James E.K."/>
        </authorList>
    </citation>
    <scope>NUCLEOTIDE SEQUENCE [LARGE SCALE GENOMIC DNA]</scope>
    <source>
        <strain evidence="3 4">GIMN1.004</strain>
    </source>
</reference>
<name>A0A2N7VLR7_9BURK</name>
<dbReference type="PANTHER" id="PTHR30222">
    <property type="entry name" value="SPERMIDINE/PUTRESCINE-BINDING PERIPLASMIC PROTEIN"/>
    <property type="match status" value="1"/>
</dbReference>
<feature type="chain" id="PRO_5014879572" evidence="2">
    <location>
        <begin position="23"/>
        <end position="345"/>
    </location>
</feature>
<sequence>MKSPLKMIFASFLVCSSATAFAGALTTVNYGGAAGNAQKAAWVEPFAKNTHIETNAIEYTGDMAKVKAMVEAKNVTWDVVEVESADVGRGCQDGLFEKLDWSKIANKGDLMSGSVTPCAAGTFVWSTVLAYNPTLTKGTPQGWKDFWDVKKFPGKRGMKKEARYNLEFALMADGVAPKDVYTVLGTKAGIDRAFKKMDELKPYIQWWEAGAQPPQFLIAGDVAMSTAYNGRIDAAVREGNRNLAITWDQSIYDLDFFAIPKGSKNKEAAENYISYVLKPQSQAAFAQKIPYGPVNKAAFNLLDGATLAALPNSPKNGKDALAGSVEFWTDHGDGLEQRFTAWAAR</sequence>
<protein>
    <submittedName>
        <fullName evidence="3">Spermidine/putrescine ABC transporter substrate-binding protein</fullName>
    </submittedName>
</protein>
<dbReference type="AlphaFoldDB" id="A0A2N7VLR7"/>
<evidence type="ECO:0000313" key="4">
    <source>
        <dbReference type="Proteomes" id="UP000235616"/>
    </source>
</evidence>
<proteinExistence type="predicted"/>
<dbReference type="CDD" id="cd13589">
    <property type="entry name" value="PBP2_polyamine_RpCGA009"/>
    <property type="match status" value="1"/>
</dbReference>
<dbReference type="Proteomes" id="UP000235616">
    <property type="component" value="Unassembled WGS sequence"/>
</dbReference>
<accession>A0A2N7VLR7</accession>